<accession>A0A5J4KYL3</accession>
<name>A0A5J4KYL3_9ZZZZ</name>
<dbReference type="CDD" id="cd05403">
    <property type="entry name" value="NT_KNTase_like"/>
    <property type="match status" value="1"/>
</dbReference>
<gene>
    <name evidence="2" type="ORF">A45J_2125</name>
</gene>
<evidence type="ECO:0000259" key="1">
    <source>
        <dbReference type="Pfam" id="PF01909"/>
    </source>
</evidence>
<dbReference type="SUPFAM" id="SSF81301">
    <property type="entry name" value="Nucleotidyltransferase"/>
    <property type="match status" value="1"/>
</dbReference>
<dbReference type="Gene3D" id="3.30.460.10">
    <property type="entry name" value="Beta Polymerase, domain 2"/>
    <property type="match status" value="1"/>
</dbReference>
<proteinExistence type="predicted"/>
<dbReference type="InterPro" id="IPR043519">
    <property type="entry name" value="NT_sf"/>
</dbReference>
<dbReference type="PANTHER" id="PTHR43449">
    <property type="entry name" value="NUCLEOTIDYLTRANSFERASE"/>
    <property type="match status" value="1"/>
</dbReference>
<dbReference type="InterPro" id="IPR002934">
    <property type="entry name" value="Polymerase_NTP_transf_dom"/>
</dbReference>
<keyword evidence="2" id="KW-0808">Transferase</keyword>
<dbReference type="Pfam" id="PF01909">
    <property type="entry name" value="NTP_transf_2"/>
    <property type="match status" value="1"/>
</dbReference>
<comment type="caution">
    <text evidence="2">The sequence shown here is derived from an EMBL/GenBank/DDBJ whole genome shotgun (WGS) entry which is preliminary data.</text>
</comment>
<sequence length="97" mass="10908">MAAITDEVIEIAEKFLELLKASNFRIEKAILFGSYVKGNVTEWSDMDIAIISSDFSGIGFYDSKMLIPFLLKRLTAVLKSILLAQKSLIKITYLSEK</sequence>
<dbReference type="AlphaFoldDB" id="A0A5J4KYL3"/>
<evidence type="ECO:0000313" key="2">
    <source>
        <dbReference type="EMBL" id="GER94364.1"/>
    </source>
</evidence>
<protein>
    <submittedName>
        <fullName evidence="2">Nucleotidyltransferase domain-containing protein</fullName>
    </submittedName>
</protein>
<organism evidence="2">
    <name type="scientific">hot springs metagenome</name>
    <dbReference type="NCBI Taxonomy" id="433727"/>
    <lineage>
        <taxon>unclassified sequences</taxon>
        <taxon>metagenomes</taxon>
        <taxon>ecological metagenomes</taxon>
    </lineage>
</organism>
<dbReference type="PANTHER" id="PTHR43449:SF1">
    <property type="entry name" value="POLYMERASE BETA NUCLEOTIDYLTRANSFERASE DOMAIN-CONTAINING PROTEIN"/>
    <property type="match status" value="1"/>
</dbReference>
<dbReference type="GO" id="GO:0016779">
    <property type="term" value="F:nucleotidyltransferase activity"/>
    <property type="evidence" value="ECO:0007669"/>
    <property type="project" value="InterPro"/>
</dbReference>
<reference evidence="2" key="1">
    <citation type="submission" date="2019-10" db="EMBL/GenBank/DDBJ databases">
        <title>Metagenomic sequencing of thiosulfate-disproportionating enrichment culture.</title>
        <authorList>
            <person name="Umezawa K."/>
            <person name="Kojima H."/>
            <person name="Fukui M."/>
        </authorList>
    </citation>
    <scope>NUCLEOTIDE SEQUENCE</scope>
    <source>
        <strain evidence="2">45J</strain>
    </source>
</reference>
<feature type="domain" description="Polymerase nucleotidyl transferase" evidence="1">
    <location>
        <begin position="13"/>
        <end position="62"/>
    </location>
</feature>
<dbReference type="EMBL" id="BLAB01000001">
    <property type="protein sequence ID" value="GER94364.1"/>
    <property type="molecule type" value="Genomic_DNA"/>
</dbReference>